<feature type="region of interest" description="Disordered" evidence="1">
    <location>
        <begin position="1"/>
        <end position="46"/>
    </location>
</feature>
<dbReference type="PANTHER" id="PTHR48478:SF1">
    <property type="entry name" value="LECTIN-LIKE"/>
    <property type="match status" value="1"/>
</dbReference>
<proteinExistence type="predicted"/>
<comment type="caution">
    <text evidence="2">The sequence shown here is derived from an EMBL/GenBank/DDBJ whole genome shotgun (WGS) entry which is preliminary data.</text>
</comment>
<evidence type="ECO:0000256" key="1">
    <source>
        <dbReference type="SAM" id="MobiDB-lite"/>
    </source>
</evidence>
<organism evidence="2 3">
    <name type="scientific">Dovyalis caffra</name>
    <dbReference type="NCBI Taxonomy" id="77055"/>
    <lineage>
        <taxon>Eukaryota</taxon>
        <taxon>Viridiplantae</taxon>
        <taxon>Streptophyta</taxon>
        <taxon>Embryophyta</taxon>
        <taxon>Tracheophyta</taxon>
        <taxon>Spermatophyta</taxon>
        <taxon>Magnoliopsida</taxon>
        <taxon>eudicotyledons</taxon>
        <taxon>Gunneridae</taxon>
        <taxon>Pentapetalae</taxon>
        <taxon>rosids</taxon>
        <taxon>fabids</taxon>
        <taxon>Malpighiales</taxon>
        <taxon>Salicaceae</taxon>
        <taxon>Flacourtieae</taxon>
        <taxon>Dovyalis</taxon>
    </lineage>
</organism>
<dbReference type="EMBL" id="CAWUPB010001009">
    <property type="protein sequence ID" value="CAK7336986.1"/>
    <property type="molecule type" value="Genomic_DNA"/>
</dbReference>
<evidence type="ECO:0000313" key="2">
    <source>
        <dbReference type="EMBL" id="CAK7336986.1"/>
    </source>
</evidence>
<protein>
    <recommendedName>
        <fullName evidence="4">Phloem protein 2</fullName>
    </recommendedName>
</protein>
<dbReference type="Pfam" id="PF14299">
    <property type="entry name" value="PP2"/>
    <property type="match status" value="1"/>
</dbReference>
<evidence type="ECO:0008006" key="4">
    <source>
        <dbReference type="Google" id="ProtNLM"/>
    </source>
</evidence>
<evidence type="ECO:0000313" key="3">
    <source>
        <dbReference type="Proteomes" id="UP001314170"/>
    </source>
</evidence>
<accession>A0AAV1RKL2</accession>
<feature type="compositionally biased region" description="Basic and acidic residues" evidence="1">
    <location>
        <begin position="26"/>
        <end position="46"/>
    </location>
</feature>
<gene>
    <name evidence="2" type="ORF">DCAF_LOCUS12013</name>
</gene>
<dbReference type="Proteomes" id="UP001314170">
    <property type="component" value="Unassembled WGS sequence"/>
</dbReference>
<sequence length="266" mass="29836">MGAGPSQDEASQSQETRAEPSYQPQYKKETSMEAKPSETKLKKVEKPAEVRNQVRVHEKAADARLLSDAKAKKVAEVKLPHNCEAILRDADFPIDRSTGLKRSTTAIASWCLQRIYQSLGGKIQVTGAGLPYMKQVSMSDVWVDVAELLNVCWLEIYGRFDTKMLSPGILYEVVFVIKLKDPAYGWAAPVTVSLVLPNGCKQERKEKLQTKLREQWIEIPVGEFITSPENVGEIQIGMYEYDGGEWKRGLVIKGITIRPKLKLALE</sequence>
<dbReference type="InterPro" id="IPR025886">
    <property type="entry name" value="PP2-like"/>
</dbReference>
<name>A0AAV1RKL2_9ROSI</name>
<dbReference type="AlphaFoldDB" id="A0AAV1RKL2"/>
<dbReference type="InterPro" id="IPR052147">
    <property type="entry name" value="PP2-like/Lectin"/>
</dbReference>
<reference evidence="2 3" key="1">
    <citation type="submission" date="2024-01" db="EMBL/GenBank/DDBJ databases">
        <authorList>
            <person name="Waweru B."/>
        </authorList>
    </citation>
    <scope>NUCLEOTIDE SEQUENCE [LARGE SCALE GENOMIC DNA]</scope>
</reference>
<dbReference type="GO" id="GO:0030246">
    <property type="term" value="F:carbohydrate binding"/>
    <property type="evidence" value="ECO:0007669"/>
    <property type="project" value="InterPro"/>
</dbReference>
<dbReference type="PANTHER" id="PTHR48478">
    <property type="entry name" value="LECTIN-LIKE"/>
    <property type="match status" value="1"/>
</dbReference>
<keyword evidence="3" id="KW-1185">Reference proteome</keyword>